<evidence type="ECO:0000256" key="1">
    <source>
        <dbReference type="SAM" id="Phobius"/>
    </source>
</evidence>
<comment type="caution">
    <text evidence="2">The sequence shown here is derived from an EMBL/GenBank/DDBJ whole genome shotgun (WGS) entry which is preliminary data.</text>
</comment>
<keyword evidence="1" id="KW-1133">Transmembrane helix</keyword>
<reference evidence="3" key="1">
    <citation type="submission" date="2017-09" db="EMBL/GenBank/DDBJ databases">
        <title>Depth-based differentiation of microbial function through sediment-hosted aquifers and enrichment of novel symbionts in the deep terrestrial subsurface.</title>
        <authorList>
            <person name="Probst A.J."/>
            <person name="Ladd B."/>
            <person name="Jarett J.K."/>
            <person name="Geller-Mcgrath D.E."/>
            <person name="Sieber C.M.K."/>
            <person name="Emerson J.B."/>
            <person name="Anantharaman K."/>
            <person name="Thomas B.C."/>
            <person name="Malmstrom R."/>
            <person name="Stieglmeier M."/>
            <person name="Klingl A."/>
            <person name="Woyke T."/>
            <person name="Ryan C.M."/>
            <person name="Banfield J.F."/>
        </authorList>
    </citation>
    <scope>NUCLEOTIDE SEQUENCE [LARGE SCALE GENOMIC DNA]</scope>
</reference>
<keyword evidence="1" id="KW-0812">Transmembrane</keyword>
<protein>
    <submittedName>
        <fullName evidence="2">Uncharacterized protein</fullName>
    </submittedName>
</protein>
<dbReference type="EMBL" id="PEZZ01000028">
    <property type="protein sequence ID" value="PIS04980.1"/>
    <property type="molecule type" value="Genomic_DNA"/>
</dbReference>
<organism evidence="2 3">
    <name type="scientific">Candidatus Buchananbacteria bacterium CG10_big_fil_rev_8_21_14_0_10_42_9</name>
    <dbReference type="NCBI Taxonomy" id="1974526"/>
    <lineage>
        <taxon>Bacteria</taxon>
        <taxon>Candidatus Buchananiibacteriota</taxon>
    </lineage>
</organism>
<feature type="transmembrane region" description="Helical" evidence="1">
    <location>
        <begin position="71"/>
        <end position="87"/>
    </location>
</feature>
<proteinExistence type="predicted"/>
<accession>A0A2H0W2W2</accession>
<dbReference type="Proteomes" id="UP000230935">
    <property type="component" value="Unassembled WGS sequence"/>
</dbReference>
<sequence>MNRKTLFIAITIILAALTMATGRIIWPDPAGAETPQSNLIPFFVILSIFESVAFGIGIALLLYWRLAQRDLVVLIASVWLLISWWPHDNIHRVTDEHNFVYLLFIEYGFHVTLIIAGLIVAQFIIKQLKTKDTPSIN</sequence>
<evidence type="ECO:0000313" key="2">
    <source>
        <dbReference type="EMBL" id="PIS04980.1"/>
    </source>
</evidence>
<gene>
    <name evidence="2" type="ORF">COT81_03590</name>
</gene>
<dbReference type="AlphaFoldDB" id="A0A2H0W2W2"/>
<name>A0A2H0W2W2_9BACT</name>
<feature type="transmembrane region" description="Helical" evidence="1">
    <location>
        <begin position="38"/>
        <end position="64"/>
    </location>
</feature>
<keyword evidence="1" id="KW-0472">Membrane</keyword>
<evidence type="ECO:0000313" key="3">
    <source>
        <dbReference type="Proteomes" id="UP000230935"/>
    </source>
</evidence>
<feature type="transmembrane region" description="Helical" evidence="1">
    <location>
        <begin position="99"/>
        <end position="125"/>
    </location>
</feature>